<dbReference type="GeneID" id="22911687"/>
<dbReference type="GO" id="GO:0005525">
    <property type="term" value="F:GTP binding"/>
    <property type="evidence" value="ECO:0007669"/>
    <property type="project" value="UniProtKB-KW"/>
</dbReference>
<dbReference type="InterPro" id="IPR050227">
    <property type="entry name" value="Rab"/>
</dbReference>
<evidence type="ECO:0000256" key="1">
    <source>
        <dbReference type="ARBA" id="ARBA00004308"/>
    </source>
</evidence>
<dbReference type="Gene3D" id="3.40.50.300">
    <property type="entry name" value="P-loop containing nucleotide triphosphate hydrolases"/>
    <property type="match status" value="1"/>
</dbReference>
<dbReference type="SMART" id="SM00174">
    <property type="entry name" value="RHO"/>
    <property type="match status" value="1"/>
</dbReference>
<proteinExistence type="predicted"/>
<dbReference type="PROSITE" id="PS51419">
    <property type="entry name" value="RAB"/>
    <property type="match status" value="1"/>
</dbReference>
<dbReference type="PANTHER" id="PTHR47977">
    <property type="entry name" value="RAS-RELATED PROTEIN RAB"/>
    <property type="match status" value="1"/>
</dbReference>
<keyword evidence="4" id="KW-0472">Membrane</keyword>
<dbReference type="InterPro" id="IPR001806">
    <property type="entry name" value="Small_GTPase"/>
</dbReference>
<dbReference type="RefSeq" id="XP_011129565.1">
    <property type="nucleotide sequence ID" value="XM_011131263.1"/>
</dbReference>
<evidence type="ECO:0000256" key="4">
    <source>
        <dbReference type="ARBA" id="ARBA00023136"/>
    </source>
</evidence>
<dbReference type="OMA" id="HEIDTNC"/>
<evidence type="ECO:0000313" key="5">
    <source>
        <dbReference type="EMBL" id="EZG76549.1"/>
    </source>
</evidence>
<protein>
    <submittedName>
        <fullName evidence="5">Small GTPase family Rab subfamily protein</fullName>
    </submittedName>
</protein>
<evidence type="ECO:0000256" key="3">
    <source>
        <dbReference type="ARBA" id="ARBA00023134"/>
    </source>
</evidence>
<dbReference type="Pfam" id="PF00071">
    <property type="entry name" value="Ras"/>
    <property type="match status" value="1"/>
</dbReference>
<dbReference type="InterPro" id="IPR005225">
    <property type="entry name" value="Small_GTP-bd"/>
</dbReference>
<dbReference type="GO" id="GO:0003924">
    <property type="term" value="F:GTPase activity"/>
    <property type="evidence" value="ECO:0007669"/>
    <property type="project" value="InterPro"/>
</dbReference>
<dbReference type="PROSITE" id="PS51420">
    <property type="entry name" value="RHO"/>
    <property type="match status" value="1"/>
</dbReference>
<dbReference type="eggNOG" id="KOG0084">
    <property type="taxonomic scope" value="Eukaryota"/>
</dbReference>
<comment type="caution">
    <text evidence="5">The sequence shown here is derived from an EMBL/GenBank/DDBJ whole genome shotgun (WGS) entry which is preliminary data.</text>
</comment>
<evidence type="ECO:0000313" key="6">
    <source>
        <dbReference type="Proteomes" id="UP000019763"/>
    </source>
</evidence>
<organism evidence="5 6">
    <name type="scientific">Gregarina niphandrodes</name>
    <name type="common">Septate eugregarine</name>
    <dbReference type="NCBI Taxonomy" id="110365"/>
    <lineage>
        <taxon>Eukaryota</taxon>
        <taxon>Sar</taxon>
        <taxon>Alveolata</taxon>
        <taxon>Apicomplexa</taxon>
        <taxon>Conoidasida</taxon>
        <taxon>Gregarinasina</taxon>
        <taxon>Eugregarinorida</taxon>
        <taxon>Gregarinidae</taxon>
        <taxon>Gregarina</taxon>
    </lineage>
</organism>
<dbReference type="SMART" id="SM00173">
    <property type="entry name" value="RAS"/>
    <property type="match status" value="1"/>
</dbReference>
<keyword evidence="6" id="KW-1185">Reference proteome</keyword>
<dbReference type="SMART" id="SM00176">
    <property type="entry name" value="RAN"/>
    <property type="match status" value="1"/>
</dbReference>
<accession>A0A023B9W5</accession>
<keyword evidence="2" id="KW-0547">Nucleotide-binding</keyword>
<dbReference type="SUPFAM" id="SSF52540">
    <property type="entry name" value="P-loop containing nucleoside triphosphate hydrolases"/>
    <property type="match status" value="1"/>
</dbReference>
<dbReference type="GO" id="GO:0012505">
    <property type="term" value="C:endomembrane system"/>
    <property type="evidence" value="ECO:0007669"/>
    <property type="project" value="UniProtKB-SubCell"/>
</dbReference>
<dbReference type="NCBIfam" id="TIGR00231">
    <property type="entry name" value="small_GTP"/>
    <property type="match status" value="1"/>
</dbReference>
<dbReference type="FunFam" id="3.40.50.300:FF:000586">
    <property type="entry name" value="Rab family GTPase"/>
    <property type="match status" value="1"/>
</dbReference>
<dbReference type="SMART" id="SM00175">
    <property type="entry name" value="RAB"/>
    <property type="match status" value="1"/>
</dbReference>
<name>A0A023B9W5_GRENI</name>
<dbReference type="AlphaFoldDB" id="A0A023B9W5"/>
<comment type="subcellular location">
    <subcellularLocation>
        <location evidence="1">Endomembrane system</location>
    </subcellularLocation>
</comment>
<gene>
    <name evidence="5" type="ORF">GNI_044600</name>
</gene>
<dbReference type="CDD" id="cd00154">
    <property type="entry name" value="Rab"/>
    <property type="match status" value="1"/>
</dbReference>
<dbReference type="OrthoDB" id="9989112at2759"/>
<reference evidence="5" key="1">
    <citation type="submission" date="2013-12" db="EMBL/GenBank/DDBJ databases">
        <authorList>
            <person name="Omoto C.K."/>
            <person name="Sibley D."/>
            <person name="Venepally P."/>
            <person name="Hadjithomas M."/>
            <person name="Karamycheva S."/>
            <person name="Brunk B."/>
            <person name="Roos D."/>
            <person name="Caler E."/>
            <person name="Lorenzi H."/>
        </authorList>
    </citation>
    <scope>NUCLEOTIDE SEQUENCE</scope>
</reference>
<sequence length="195" mass="21699">MARSGMLCCSGNLLKIVLVGDTGVGKSCLLVRFVDDTFAESYISTIGVDFRFRVIKINDRPTRLQIWDTAGQERFRTITSAYYRGADGVVVMYDCTNRTSFNNVESWVTEVDKQSGGSAIKILVATKSDALERTISTEEGQQKAKSLNMLFAETSAKAPSRVEEPFNILASEIIKQTYAHITSLSTTYGHTLYYF</sequence>
<dbReference type="Proteomes" id="UP000019763">
    <property type="component" value="Unassembled WGS sequence"/>
</dbReference>
<dbReference type="EMBL" id="AFNH02000341">
    <property type="protein sequence ID" value="EZG76549.1"/>
    <property type="molecule type" value="Genomic_DNA"/>
</dbReference>
<dbReference type="InterPro" id="IPR027417">
    <property type="entry name" value="P-loop_NTPase"/>
</dbReference>
<dbReference type="PRINTS" id="PR00449">
    <property type="entry name" value="RASTRNSFRMNG"/>
</dbReference>
<dbReference type="VEuPathDB" id="CryptoDB:GNI_044600"/>
<dbReference type="PROSITE" id="PS51421">
    <property type="entry name" value="RAS"/>
    <property type="match status" value="1"/>
</dbReference>
<keyword evidence="3" id="KW-0342">GTP-binding</keyword>
<evidence type="ECO:0000256" key="2">
    <source>
        <dbReference type="ARBA" id="ARBA00022741"/>
    </source>
</evidence>